<keyword evidence="3" id="KW-1185">Reference proteome</keyword>
<evidence type="ECO:0000313" key="2">
    <source>
        <dbReference type="EMBL" id="TYO98252.1"/>
    </source>
</evidence>
<dbReference type="Pfam" id="PF02321">
    <property type="entry name" value="OEP"/>
    <property type="match status" value="2"/>
</dbReference>
<dbReference type="PANTHER" id="PTHR30203">
    <property type="entry name" value="OUTER MEMBRANE CATION EFFLUX PROTEIN"/>
    <property type="match status" value="1"/>
</dbReference>
<dbReference type="Gene3D" id="1.20.1600.10">
    <property type="entry name" value="Outer membrane efflux proteins (OEP)"/>
    <property type="match status" value="1"/>
</dbReference>
<dbReference type="PANTHER" id="PTHR30203:SF24">
    <property type="entry name" value="BLR4935 PROTEIN"/>
    <property type="match status" value="1"/>
</dbReference>
<reference evidence="2 3" key="1">
    <citation type="submission" date="2019-07" db="EMBL/GenBank/DDBJ databases">
        <title>Genomic Encyclopedia of Type Strains, Phase IV (KMG-IV): sequencing the most valuable type-strain genomes for metagenomic binning, comparative biology and taxonomic classification.</title>
        <authorList>
            <person name="Goeker M."/>
        </authorList>
    </citation>
    <scope>NUCLEOTIDE SEQUENCE [LARGE SCALE GENOMIC DNA]</scope>
    <source>
        <strain evidence="2 3">SS015</strain>
    </source>
</reference>
<dbReference type="InterPro" id="IPR010131">
    <property type="entry name" value="MdtP/NodT-like"/>
</dbReference>
<dbReference type="SUPFAM" id="SSF56954">
    <property type="entry name" value="Outer membrane efflux proteins (OEP)"/>
    <property type="match status" value="1"/>
</dbReference>
<accession>A0A5D3WLV5</accession>
<dbReference type="Proteomes" id="UP000324159">
    <property type="component" value="Unassembled WGS sequence"/>
</dbReference>
<comment type="similarity">
    <text evidence="1">Belongs to the outer membrane factor (OMF) (TC 1.B.17) family.</text>
</comment>
<dbReference type="OrthoDB" id="9769048at2"/>
<proteinExistence type="inferred from homology"/>
<dbReference type="AlphaFoldDB" id="A0A5D3WLV5"/>
<gene>
    <name evidence="2" type="ORF">EDC39_10747</name>
</gene>
<evidence type="ECO:0000256" key="1">
    <source>
        <dbReference type="ARBA" id="ARBA00007613"/>
    </source>
</evidence>
<organism evidence="2 3">
    <name type="scientific">Geothermobacter ehrlichii</name>
    <dbReference type="NCBI Taxonomy" id="213224"/>
    <lineage>
        <taxon>Bacteria</taxon>
        <taxon>Pseudomonadati</taxon>
        <taxon>Thermodesulfobacteriota</taxon>
        <taxon>Desulfuromonadia</taxon>
        <taxon>Desulfuromonadales</taxon>
        <taxon>Geothermobacteraceae</taxon>
        <taxon>Geothermobacter</taxon>
    </lineage>
</organism>
<sequence length="432" mass="49623">MRCLTRFLGCLLFLLLPLQVWAIPTLDRLVDEALRNNPDLQAARARWQMVGHQEIPAGTLPDPQLSLSLVNLPTDTLAFDETPMSGKDIRLSQKFPFPGKLGTRRQMAEYQTLWYRHAWEDARLQLAGKVKQSWYRLYFLDRAIALTKKNLAVLDDVIRFAETRYAVGKGLQQDVLKAQVEHSRLTDRLLALQQQRRTTLERFNSLLARSPGQPMQTPERLQPETFALSEEQLRQLSRRNRPLNAAYRALIDRFKSKRRLAELDFRPDFTVWAGYRLRDEVAGDSARGQDFISGGVNLNLPVWQRKRHAQVAEADSAVRMARAQYEQFLNQVDFRLADAYARMAKNRDLIELYEKGLLPQAEQAYRASMAAYQVGKVEFLSLLDALMKLYRFQIDHERAVSEYQVSLAELETEAGLSVSDAGIDTPEQPKAD</sequence>
<name>A0A5D3WLV5_9BACT</name>
<dbReference type="RefSeq" id="WP_148896023.1">
    <property type="nucleotide sequence ID" value="NZ_VNIB01000007.1"/>
</dbReference>
<comment type="caution">
    <text evidence="2">The sequence shown here is derived from an EMBL/GenBank/DDBJ whole genome shotgun (WGS) entry which is preliminary data.</text>
</comment>
<dbReference type="InterPro" id="IPR003423">
    <property type="entry name" value="OMP_efflux"/>
</dbReference>
<evidence type="ECO:0000313" key="3">
    <source>
        <dbReference type="Proteomes" id="UP000324159"/>
    </source>
</evidence>
<protein>
    <submittedName>
        <fullName evidence="2">Outer membrane protein TolC</fullName>
    </submittedName>
</protein>
<dbReference type="EMBL" id="VNIB01000007">
    <property type="protein sequence ID" value="TYO98252.1"/>
    <property type="molecule type" value="Genomic_DNA"/>
</dbReference>
<dbReference type="GO" id="GO:0015562">
    <property type="term" value="F:efflux transmembrane transporter activity"/>
    <property type="evidence" value="ECO:0007669"/>
    <property type="project" value="InterPro"/>
</dbReference>